<dbReference type="RefSeq" id="WP_225675129.1">
    <property type="nucleotide sequence ID" value="NZ_JAEDAH010000059.1"/>
</dbReference>
<feature type="signal peptide" evidence="1">
    <location>
        <begin position="1"/>
        <end position="16"/>
    </location>
</feature>
<accession>A0ABS7ZRC7</accession>
<reference evidence="2 3" key="1">
    <citation type="submission" date="2020-12" db="EMBL/GenBank/DDBJ databases">
        <title>Novel Thalassolituus-related marine hydrocarbonoclastic bacteria mediated algae-derived hydrocarbons mineralization in twilight zone of the northern South China Sea.</title>
        <authorList>
            <person name="Dong C."/>
        </authorList>
    </citation>
    <scope>NUCLEOTIDE SEQUENCE [LARGE SCALE GENOMIC DNA]</scope>
    <source>
        <strain evidence="2 3">IMCC1826</strain>
    </source>
</reference>
<comment type="caution">
    <text evidence="2">The sequence shown here is derived from an EMBL/GenBank/DDBJ whole genome shotgun (WGS) entry which is preliminary data.</text>
</comment>
<dbReference type="Proteomes" id="UP000714380">
    <property type="component" value="Unassembled WGS sequence"/>
</dbReference>
<dbReference type="EMBL" id="JAEDAH010000059">
    <property type="protein sequence ID" value="MCA6064294.1"/>
    <property type="molecule type" value="Genomic_DNA"/>
</dbReference>
<dbReference type="PROSITE" id="PS51257">
    <property type="entry name" value="PROKAR_LIPOPROTEIN"/>
    <property type="match status" value="1"/>
</dbReference>
<proteinExistence type="predicted"/>
<evidence type="ECO:0008006" key="4">
    <source>
        <dbReference type="Google" id="ProtNLM"/>
    </source>
</evidence>
<organism evidence="2 3">
    <name type="scientific">Thalassolituus marinus</name>
    <dbReference type="NCBI Taxonomy" id="671053"/>
    <lineage>
        <taxon>Bacteria</taxon>
        <taxon>Pseudomonadati</taxon>
        <taxon>Pseudomonadota</taxon>
        <taxon>Gammaproteobacteria</taxon>
        <taxon>Oceanospirillales</taxon>
        <taxon>Oceanospirillaceae</taxon>
        <taxon>Thalassolituus</taxon>
    </lineage>
</organism>
<sequence>MTALHRTLVFPTFILAALLAGCSPVPYKPVTGLLGSAKDGYMDREMAPGVHVIEVRQVGGFQFIFNYDDTIEAFRQHWHRRAGELCPAGYLGEPEVLLPAEARLEEFLCDSRGCQDYPIVSGIAYCHQRYTL</sequence>
<name>A0ABS7ZRC7_9GAMM</name>
<feature type="chain" id="PRO_5045681866" description="Lipoprotein" evidence="1">
    <location>
        <begin position="17"/>
        <end position="132"/>
    </location>
</feature>
<keyword evidence="3" id="KW-1185">Reference proteome</keyword>
<evidence type="ECO:0000313" key="3">
    <source>
        <dbReference type="Proteomes" id="UP000714380"/>
    </source>
</evidence>
<gene>
    <name evidence="2" type="ORF">I9W95_11815</name>
</gene>
<evidence type="ECO:0000313" key="2">
    <source>
        <dbReference type="EMBL" id="MCA6064294.1"/>
    </source>
</evidence>
<evidence type="ECO:0000256" key="1">
    <source>
        <dbReference type="SAM" id="SignalP"/>
    </source>
</evidence>
<keyword evidence="1" id="KW-0732">Signal</keyword>
<protein>
    <recommendedName>
        <fullName evidence="4">Lipoprotein</fullName>
    </recommendedName>
</protein>